<keyword evidence="2" id="KW-1185">Reference proteome</keyword>
<accession>A0A4Y2M6R1</accession>
<evidence type="ECO:0000313" key="1">
    <source>
        <dbReference type="EMBL" id="GBN22173.1"/>
    </source>
</evidence>
<protein>
    <submittedName>
        <fullName evidence="1">Uncharacterized protein</fullName>
    </submittedName>
</protein>
<proteinExistence type="predicted"/>
<evidence type="ECO:0000313" key="2">
    <source>
        <dbReference type="Proteomes" id="UP000499080"/>
    </source>
</evidence>
<dbReference type="EMBL" id="BGPR01006830">
    <property type="protein sequence ID" value="GBN22173.1"/>
    <property type="molecule type" value="Genomic_DNA"/>
</dbReference>
<reference evidence="1 2" key="1">
    <citation type="journal article" date="2019" name="Sci. Rep.">
        <title>Orb-weaving spider Araneus ventricosus genome elucidates the spidroin gene catalogue.</title>
        <authorList>
            <person name="Kono N."/>
            <person name="Nakamura H."/>
            <person name="Ohtoshi R."/>
            <person name="Moran D.A.P."/>
            <person name="Shinohara A."/>
            <person name="Yoshida Y."/>
            <person name="Fujiwara M."/>
            <person name="Mori M."/>
            <person name="Tomita M."/>
            <person name="Arakawa K."/>
        </authorList>
    </citation>
    <scope>NUCLEOTIDE SEQUENCE [LARGE SCALE GENOMIC DNA]</scope>
</reference>
<name>A0A4Y2M6R1_ARAVE</name>
<dbReference type="AlphaFoldDB" id="A0A4Y2M6R1"/>
<gene>
    <name evidence="1" type="ORF">AVEN_211482_1</name>
</gene>
<organism evidence="1 2">
    <name type="scientific">Araneus ventricosus</name>
    <name type="common">Orbweaver spider</name>
    <name type="synonym">Epeira ventricosa</name>
    <dbReference type="NCBI Taxonomy" id="182803"/>
    <lineage>
        <taxon>Eukaryota</taxon>
        <taxon>Metazoa</taxon>
        <taxon>Ecdysozoa</taxon>
        <taxon>Arthropoda</taxon>
        <taxon>Chelicerata</taxon>
        <taxon>Arachnida</taxon>
        <taxon>Araneae</taxon>
        <taxon>Araneomorphae</taxon>
        <taxon>Entelegynae</taxon>
        <taxon>Araneoidea</taxon>
        <taxon>Araneidae</taxon>
        <taxon>Araneus</taxon>
    </lineage>
</organism>
<dbReference type="Proteomes" id="UP000499080">
    <property type="component" value="Unassembled WGS sequence"/>
</dbReference>
<comment type="caution">
    <text evidence="1">The sequence shown here is derived from an EMBL/GenBank/DDBJ whole genome shotgun (WGS) entry which is preliminary data.</text>
</comment>
<sequence>MIGAPTLRYWRRVEYLVDQEYERSLQDNAQHLQPPLLSPELIWQLHQQKFGDGISQVVCWSEHIYFLYPSSRIHSNSMKVGVYTVSEADQFFDKDYSTYLFSHLYPNISIANIQ</sequence>